<dbReference type="EMBL" id="CP002372">
    <property type="protein sequence ID" value="ADT85103.1"/>
    <property type="molecule type" value="Genomic_DNA"/>
</dbReference>
<organism evidence="10 11">
    <name type="scientific">Thermococcus barophilus (strain DSM 11836 / MP)</name>
    <dbReference type="NCBI Taxonomy" id="391623"/>
    <lineage>
        <taxon>Archaea</taxon>
        <taxon>Methanobacteriati</taxon>
        <taxon>Methanobacteriota</taxon>
        <taxon>Thermococci</taxon>
        <taxon>Thermococcales</taxon>
        <taxon>Thermococcaceae</taxon>
        <taxon>Thermococcus</taxon>
    </lineage>
</organism>
<feature type="transmembrane region" description="Helical" evidence="8">
    <location>
        <begin position="372"/>
        <end position="396"/>
    </location>
</feature>
<evidence type="ECO:0000313" key="10">
    <source>
        <dbReference type="EMBL" id="ADT85103.1"/>
    </source>
</evidence>
<evidence type="ECO:0000259" key="9">
    <source>
        <dbReference type="Pfam" id="PF13231"/>
    </source>
</evidence>
<dbReference type="InterPro" id="IPR038731">
    <property type="entry name" value="RgtA/B/C-like"/>
</dbReference>
<dbReference type="PANTHER" id="PTHR33908">
    <property type="entry name" value="MANNOSYLTRANSFERASE YKCB-RELATED"/>
    <property type="match status" value="1"/>
</dbReference>
<sequence>MWKRSEIVPVIIFIVAFLIRVRNLSRPFTEYFRYINAQYATYARNYIWYGYLKTKFGLVSTPCYINNTDNFSYYFHHPPMISILTSIYFRLFGISESSVRLTEISLSMLTLLMIYIISKTIWNKSVAIVSMFIFAFLPISAYYDRIIAPDYSIMPFVLATVYFYIRYHQTLKSENLYLMALFLYIATWFDWQAYLIIPGVLLHSLMKDKLSKFSIRIGIFLIVGAFLGFISYLLFVYLLGGSHEIIELYQGFLTRSGIRIYRKFDRPGATYKFTIIQFMMLEIKRSINLFTSVILVFTLIWITYFVLTKLENDGYLIPFWIHGILSIFLFRQGAWIHDFWLYQLVPAIVFSSSKGILVFFRTLSAKRSYLTSLPLSILTASACILGTLWSLFLVAVLKTFHSSNIDEISLLILIIASIGAYLMFWLIISHNITVEDENNIENNLRKSFPVLLLSVLFISYLKNILYPRVPYYGLIIILSVLVLGVLWYITVVKQYVSVGFLKFFGILIVLMLFVYQALYVIHIRDSWVYPAEYRKGLIIKNITTPNDRIFAIPEAGIHSYSSTFYSERCVVLIWTLRDLIKNINVTTDETGYMYLVSTEDLFKDKKYQTLEEHLMDNYPYLKIGDLYIFNLSTINR</sequence>
<keyword evidence="5 8" id="KW-0812">Transmembrane</keyword>
<dbReference type="Proteomes" id="UP000007478">
    <property type="component" value="Chromosome"/>
</dbReference>
<keyword evidence="6 8" id="KW-1133">Transmembrane helix</keyword>
<feature type="transmembrane region" description="Helical" evidence="8">
    <location>
        <begin position="287"/>
        <end position="307"/>
    </location>
</feature>
<name>F0LM04_THEBM</name>
<keyword evidence="2" id="KW-1003">Cell membrane</keyword>
<feature type="transmembrane region" description="Helical" evidence="8">
    <location>
        <begin position="472"/>
        <end position="489"/>
    </location>
</feature>
<evidence type="ECO:0000256" key="1">
    <source>
        <dbReference type="ARBA" id="ARBA00004651"/>
    </source>
</evidence>
<feature type="transmembrane region" description="Helical" evidence="8">
    <location>
        <begin position="177"/>
        <end position="197"/>
    </location>
</feature>
<gene>
    <name evidence="10" type="ordered locus">TERMP_02129</name>
</gene>
<evidence type="ECO:0000313" key="11">
    <source>
        <dbReference type="Proteomes" id="UP000007478"/>
    </source>
</evidence>
<dbReference type="GO" id="GO:0008610">
    <property type="term" value="P:lipid biosynthetic process"/>
    <property type="evidence" value="ECO:0007669"/>
    <property type="project" value="UniProtKB-ARBA"/>
</dbReference>
<dbReference type="GO" id="GO:0016763">
    <property type="term" value="F:pentosyltransferase activity"/>
    <property type="evidence" value="ECO:0007669"/>
    <property type="project" value="TreeGrafter"/>
</dbReference>
<reference evidence="10 11" key="1">
    <citation type="journal article" date="2011" name="J. Bacteriol.">
        <title>Complete genome sequence of the hyperthermophilic, piezophilic, heterotrophic, and carboxydotrophic archaeon Thermococcus barophilus MP.</title>
        <authorList>
            <person name="Vannier P."/>
            <person name="Marteinsson V.T."/>
            <person name="Fridjonsson O.H."/>
            <person name="Oger P."/>
            <person name="Jebbar M."/>
        </authorList>
    </citation>
    <scope>NUCLEOTIDE SEQUENCE [LARGE SCALE GENOMIC DNA]</scope>
    <source>
        <strain evidence="11">DSM 11836 / MP</strain>
    </source>
</reference>
<feature type="transmembrane region" description="Helical" evidence="8">
    <location>
        <begin position="448"/>
        <end position="465"/>
    </location>
</feature>
<feature type="transmembrane region" description="Helical" evidence="8">
    <location>
        <begin position="408"/>
        <end position="428"/>
    </location>
</feature>
<feature type="transmembrane region" description="Helical" evidence="8">
    <location>
        <begin position="217"/>
        <end position="239"/>
    </location>
</feature>
<keyword evidence="3" id="KW-0328">Glycosyltransferase</keyword>
<feature type="transmembrane region" description="Helical" evidence="8">
    <location>
        <begin position="7"/>
        <end position="25"/>
    </location>
</feature>
<evidence type="ECO:0000256" key="4">
    <source>
        <dbReference type="ARBA" id="ARBA00022679"/>
    </source>
</evidence>
<keyword evidence="4" id="KW-0808">Transferase</keyword>
<feature type="transmembrane region" description="Helical" evidence="8">
    <location>
        <begin position="99"/>
        <end position="118"/>
    </location>
</feature>
<evidence type="ECO:0000256" key="2">
    <source>
        <dbReference type="ARBA" id="ARBA00022475"/>
    </source>
</evidence>
<dbReference type="GO" id="GO:0005886">
    <property type="term" value="C:plasma membrane"/>
    <property type="evidence" value="ECO:0007669"/>
    <property type="project" value="UniProtKB-SubCell"/>
</dbReference>
<protein>
    <recommendedName>
        <fullName evidence="9">Glycosyltransferase RgtA/B/C/D-like domain-containing protein</fullName>
    </recommendedName>
</protein>
<dbReference type="eggNOG" id="arCOG00562">
    <property type="taxonomic scope" value="Archaea"/>
</dbReference>
<keyword evidence="7 8" id="KW-0472">Membrane</keyword>
<evidence type="ECO:0000256" key="8">
    <source>
        <dbReference type="SAM" id="Phobius"/>
    </source>
</evidence>
<dbReference type="HOGENOM" id="CLU_020247_0_0_2"/>
<feature type="transmembrane region" description="Helical" evidence="8">
    <location>
        <begin position="339"/>
        <end position="360"/>
    </location>
</feature>
<dbReference type="KEGG" id="tba:TERMP_02129"/>
<keyword evidence="11" id="KW-1185">Reference proteome</keyword>
<accession>F0LM04</accession>
<dbReference type="AlphaFoldDB" id="F0LM04"/>
<evidence type="ECO:0000256" key="6">
    <source>
        <dbReference type="ARBA" id="ARBA00022989"/>
    </source>
</evidence>
<feature type="transmembrane region" description="Helical" evidence="8">
    <location>
        <begin position="125"/>
        <end position="143"/>
    </location>
</feature>
<evidence type="ECO:0000256" key="3">
    <source>
        <dbReference type="ARBA" id="ARBA00022676"/>
    </source>
</evidence>
<evidence type="ECO:0000256" key="7">
    <source>
        <dbReference type="ARBA" id="ARBA00023136"/>
    </source>
</evidence>
<comment type="subcellular location">
    <subcellularLocation>
        <location evidence="1">Cell membrane</location>
        <topology evidence="1">Multi-pass membrane protein</topology>
    </subcellularLocation>
</comment>
<evidence type="ECO:0000256" key="5">
    <source>
        <dbReference type="ARBA" id="ARBA00022692"/>
    </source>
</evidence>
<dbReference type="PATRIC" id="fig|391623.17.peg.2126"/>
<dbReference type="InterPro" id="IPR050297">
    <property type="entry name" value="LipidA_mod_glycosyltrf_83"/>
</dbReference>
<feature type="transmembrane region" description="Helical" evidence="8">
    <location>
        <begin position="495"/>
        <end position="515"/>
    </location>
</feature>
<feature type="transmembrane region" description="Helical" evidence="8">
    <location>
        <begin position="149"/>
        <end position="165"/>
    </location>
</feature>
<proteinExistence type="predicted"/>
<dbReference type="Pfam" id="PF13231">
    <property type="entry name" value="PMT_2"/>
    <property type="match status" value="1"/>
</dbReference>
<feature type="domain" description="Glycosyltransferase RgtA/B/C/D-like" evidence="9">
    <location>
        <begin position="76"/>
        <end position="228"/>
    </location>
</feature>
<dbReference type="PANTHER" id="PTHR33908:SF11">
    <property type="entry name" value="MEMBRANE PROTEIN"/>
    <property type="match status" value="1"/>
</dbReference>